<evidence type="ECO:0000256" key="1">
    <source>
        <dbReference type="SAM" id="Phobius"/>
    </source>
</evidence>
<dbReference type="GeneID" id="64367639"/>
<dbReference type="Pfam" id="PF10708">
    <property type="entry name" value="DUF2510"/>
    <property type="match status" value="1"/>
</dbReference>
<accession>A0AA48V642</accession>
<keyword evidence="1" id="KW-0812">Transmembrane</keyword>
<name>A0AA48V642_9CAUD</name>
<protein>
    <recommendedName>
        <fullName evidence="2">DUF2510 domain-containing protein</fullName>
    </recommendedName>
</protein>
<gene>
    <name evidence="3" type="primary">30</name>
    <name evidence="3" type="ORF">SEA_RAYMOND7_30</name>
</gene>
<organism evidence="3 4">
    <name type="scientific">Mycobacterium phage Raymond7</name>
    <dbReference type="NCBI Taxonomy" id="2743931"/>
    <lineage>
        <taxon>Viruses</taxon>
        <taxon>Duplodnaviria</taxon>
        <taxon>Heunggongvirae</taxon>
        <taxon>Uroviricota</taxon>
        <taxon>Caudoviricetes</taxon>
        <taxon>Nclasvirinae</taxon>
        <taxon>Charlievirus</taxon>
        <taxon>Charlievirus Raymond7</taxon>
    </lineage>
</organism>
<dbReference type="RefSeq" id="YP_010051831.1">
    <property type="nucleotide sequence ID" value="NC_054448.1"/>
</dbReference>
<dbReference type="KEGG" id="vg:64367639"/>
<evidence type="ECO:0000313" key="4">
    <source>
        <dbReference type="Proteomes" id="UP001179240"/>
    </source>
</evidence>
<dbReference type="EMBL" id="MT498048">
    <property type="protein sequence ID" value="QKY79239.1"/>
    <property type="molecule type" value="Genomic_DNA"/>
</dbReference>
<reference evidence="3" key="1">
    <citation type="submission" date="2020-05" db="EMBL/GenBank/DDBJ databases">
        <authorList>
            <person name="Baban N."/>
            <person name="Bartek K."/>
            <person name="Buck J."/>
            <person name="Buttarazzi M."/>
            <person name="Cho H."/>
            <person name="Goldberg A."/>
            <person name="Lin C."/>
            <person name="Lin Z."/>
            <person name="Mansi R."/>
            <person name="Matsil R."/>
            <person name="Moran J."/>
            <person name="Nah C."/>
            <person name="Ngai W."/>
            <person name="Perone T."/>
            <person name="Shah S."/>
            <person name="Mohammed H.T."/>
            <person name="Kenna M."/>
            <person name="Ware V."/>
            <person name="Garlena R.A."/>
            <person name="Russell D.A."/>
            <person name="Pope W.H."/>
            <person name="Jacobs-Sera D."/>
            <person name="Hatfull G.F."/>
        </authorList>
    </citation>
    <scope>NUCLEOTIDE SEQUENCE</scope>
</reference>
<dbReference type="InterPro" id="IPR018929">
    <property type="entry name" value="DUF2510"/>
</dbReference>
<dbReference type="Proteomes" id="UP001179240">
    <property type="component" value="Segment"/>
</dbReference>
<keyword evidence="1" id="KW-1133">Transmembrane helix</keyword>
<keyword evidence="1" id="KW-0472">Membrane</keyword>
<keyword evidence="4" id="KW-1185">Reference proteome</keyword>
<evidence type="ECO:0000259" key="2">
    <source>
        <dbReference type="Pfam" id="PF10708"/>
    </source>
</evidence>
<feature type="domain" description="DUF2510" evidence="2">
    <location>
        <begin position="9"/>
        <end position="36"/>
    </location>
</feature>
<sequence length="111" mass="12048">MGDVPTPPPGWYPDPAGAGGQRYWDGQKWTEHQTMPPFAVQIAERRFTVNYGFALLAVLSLVATVGLPLLAAAGGAGSDAAPVGILWMLWGGMWTLIWTAFAVQHTLRNRR</sequence>
<evidence type="ECO:0000313" key="3">
    <source>
        <dbReference type="EMBL" id="QKY79239.1"/>
    </source>
</evidence>
<feature type="transmembrane region" description="Helical" evidence="1">
    <location>
        <begin position="85"/>
        <end position="103"/>
    </location>
</feature>
<feature type="transmembrane region" description="Helical" evidence="1">
    <location>
        <begin position="51"/>
        <end position="73"/>
    </location>
</feature>
<proteinExistence type="predicted"/>